<dbReference type="GO" id="GO:0030313">
    <property type="term" value="C:cell envelope"/>
    <property type="evidence" value="ECO:0007669"/>
    <property type="project" value="UniProtKB-SubCell"/>
</dbReference>
<dbReference type="PANTHER" id="PTHR32347">
    <property type="entry name" value="EFFLUX SYSTEM COMPONENT YKNX-RELATED"/>
    <property type="match status" value="1"/>
</dbReference>
<dbReference type="AlphaFoldDB" id="A0AAE6MGZ4"/>
<dbReference type="Pfam" id="PF26002">
    <property type="entry name" value="Beta-barrel_AprE"/>
    <property type="match status" value="1"/>
</dbReference>
<feature type="domain" description="AprE-like beta-barrel" evidence="4">
    <location>
        <begin position="276"/>
        <end position="360"/>
    </location>
</feature>
<keyword evidence="3" id="KW-0472">Membrane</keyword>
<evidence type="ECO:0000259" key="4">
    <source>
        <dbReference type="Pfam" id="PF26002"/>
    </source>
</evidence>
<keyword evidence="3" id="KW-0812">Transmembrane</keyword>
<protein>
    <submittedName>
        <fullName evidence="5">HlyD family efflux transporter periplasmic adaptor subunit</fullName>
    </submittedName>
</protein>
<proteinExistence type="predicted"/>
<feature type="transmembrane region" description="Helical" evidence="3">
    <location>
        <begin position="28"/>
        <end position="52"/>
    </location>
</feature>
<keyword evidence="3" id="KW-1133">Transmembrane helix</keyword>
<sequence>MAKVYPYSALDNSAVSYLPKLKTYGSPIYWFILVLIFGLVACLPFIYVDIAVKATGITRPAKERTEVKSLLSGIIDSVYFKDGDAVKQGQVIVKLKDLVTGGKKLMNQFEIDQRQKFIHDLVLLSDTNKQNERLTEKLNSPLYKEQLSKYYHELIDQRASLKKANKELELYKSLFDNKVITPKEFFDIQIQAEKANASYSAFRQQQLSLWDQDLTRNRMELNQYSAALLQVKNDATFYFVKSPLDGVIQGLNTKYSGGSLSLNDVLCSISPNGDLIGECYVSTADIGLIKKNQDVSFQIDAFNYNYFGMLKGKVLAVDNDYLVVDNKPIFKVRCLFLTTNLLTKNNFAAQLKKGYTFQARFLVGRRSLWQLMFDKVNDWLNPAAPDQTQSNE</sequence>
<reference evidence="5 6" key="1">
    <citation type="submission" date="2019-08" db="EMBL/GenBank/DDBJ databases">
        <title>Comparative genome analysis confer to the adaptation heavy metal polluted environment.</title>
        <authorList>
            <person name="Li Y."/>
        </authorList>
    </citation>
    <scope>NUCLEOTIDE SEQUENCE [LARGE SCALE GENOMIC DNA]</scope>
    <source>
        <strain evidence="5 6">P2</strain>
    </source>
</reference>
<evidence type="ECO:0000313" key="6">
    <source>
        <dbReference type="Proteomes" id="UP000250557"/>
    </source>
</evidence>
<name>A0AAE6MGZ4_9SPHI</name>
<evidence type="ECO:0000256" key="2">
    <source>
        <dbReference type="ARBA" id="ARBA00023054"/>
    </source>
</evidence>
<evidence type="ECO:0000313" key="5">
    <source>
        <dbReference type="EMBL" id="QEM03065.1"/>
    </source>
</evidence>
<accession>A0AAE6MGZ4</accession>
<dbReference type="PANTHER" id="PTHR32347:SF14">
    <property type="entry name" value="EFFLUX SYSTEM COMPONENT YKNX-RELATED"/>
    <property type="match status" value="1"/>
</dbReference>
<gene>
    <name evidence="5" type="ORF">DIU31_005845</name>
</gene>
<dbReference type="RefSeq" id="WP_112656742.1">
    <property type="nucleotide sequence ID" value="NZ_CP043451.1"/>
</dbReference>
<dbReference type="Proteomes" id="UP000250557">
    <property type="component" value="Chromosome"/>
</dbReference>
<dbReference type="Gene3D" id="2.40.30.170">
    <property type="match status" value="1"/>
</dbReference>
<evidence type="ECO:0000256" key="1">
    <source>
        <dbReference type="ARBA" id="ARBA00004196"/>
    </source>
</evidence>
<dbReference type="InterPro" id="IPR050465">
    <property type="entry name" value="UPF0194_transport"/>
</dbReference>
<comment type="subcellular location">
    <subcellularLocation>
        <location evidence="1">Cell envelope</location>
    </subcellularLocation>
</comment>
<dbReference type="InterPro" id="IPR058982">
    <property type="entry name" value="Beta-barrel_AprE"/>
</dbReference>
<dbReference type="PRINTS" id="PR01490">
    <property type="entry name" value="RTXTOXIND"/>
</dbReference>
<organism evidence="5 6">
    <name type="scientific">Mucilaginibacter rubeus</name>
    <dbReference type="NCBI Taxonomy" id="2027860"/>
    <lineage>
        <taxon>Bacteria</taxon>
        <taxon>Pseudomonadati</taxon>
        <taxon>Bacteroidota</taxon>
        <taxon>Sphingobacteriia</taxon>
        <taxon>Sphingobacteriales</taxon>
        <taxon>Sphingobacteriaceae</taxon>
        <taxon>Mucilaginibacter</taxon>
    </lineage>
</organism>
<keyword evidence="2" id="KW-0175">Coiled coil</keyword>
<dbReference type="Gene3D" id="2.40.50.100">
    <property type="match status" value="1"/>
</dbReference>
<evidence type="ECO:0000256" key="3">
    <source>
        <dbReference type="SAM" id="Phobius"/>
    </source>
</evidence>
<dbReference type="EMBL" id="CP043451">
    <property type="protein sequence ID" value="QEM03065.1"/>
    <property type="molecule type" value="Genomic_DNA"/>
</dbReference>